<name>A0A8J3WZT6_9ACTN</name>
<evidence type="ECO:0000313" key="1">
    <source>
        <dbReference type="EMBL" id="GII22537.1"/>
    </source>
</evidence>
<dbReference type="Proteomes" id="UP000599074">
    <property type="component" value="Unassembled WGS sequence"/>
</dbReference>
<protein>
    <submittedName>
        <fullName evidence="1">Uncharacterized protein</fullName>
    </submittedName>
</protein>
<dbReference type="AlphaFoldDB" id="A0A8J3WZT6"/>
<organism evidence="1 2">
    <name type="scientific">Planosporangium mesophilum</name>
    <dbReference type="NCBI Taxonomy" id="689768"/>
    <lineage>
        <taxon>Bacteria</taxon>
        <taxon>Bacillati</taxon>
        <taxon>Actinomycetota</taxon>
        <taxon>Actinomycetes</taxon>
        <taxon>Micromonosporales</taxon>
        <taxon>Micromonosporaceae</taxon>
        <taxon>Planosporangium</taxon>
    </lineage>
</organism>
<reference evidence="1" key="1">
    <citation type="submission" date="2021-01" db="EMBL/GenBank/DDBJ databases">
        <title>Whole genome shotgun sequence of Planosporangium mesophilum NBRC 109066.</title>
        <authorList>
            <person name="Komaki H."/>
            <person name="Tamura T."/>
        </authorList>
    </citation>
    <scope>NUCLEOTIDE SEQUENCE</scope>
    <source>
        <strain evidence="1">NBRC 109066</strain>
    </source>
</reference>
<evidence type="ECO:0000313" key="2">
    <source>
        <dbReference type="Proteomes" id="UP000599074"/>
    </source>
</evidence>
<dbReference type="EMBL" id="BOON01000018">
    <property type="protein sequence ID" value="GII22537.1"/>
    <property type="molecule type" value="Genomic_DNA"/>
</dbReference>
<proteinExistence type="predicted"/>
<gene>
    <name evidence="1" type="ORF">Pme01_21340</name>
</gene>
<sequence length="232" mass="24339">MGAANRAPYAIGDGGLPDTTTVYLRCPCCAVLAVPLGLVYAPGDVGGISPDHVVEMTCGVCGADSVTTAAAIVAREAARVCARCRLSLAVPAAADEVVCPGCELHQRGPATLADPQRAAAVDRVRTANLAAVRARLRALRQIPEEESADELPCYMDDPLVDRRSHRLALHHDPDASASTGRRLQFGVCSCGEWVTPSWDTGAIFAAYDQHMSEVQTSVHEQARGGGLVPPDA</sequence>
<accession>A0A8J3WZT6</accession>
<dbReference type="RefSeq" id="WP_168114537.1">
    <property type="nucleotide sequence ID" value="NZ_BOON01000018.1"/>
</dbReference>
<comment type="caution">
    <text evidence="1">The sequence shown here is derived from an EMBL/GenBank/DDBJ whole genome shotgun (WGS) entry which is preliminary data.</text>
</comment>
<keyword evidence="2" id="KW-1185">Reference proteome</keyword>